<proteinExistence type="predicted"/>
<protein>
    <submittedName>
        <fullName evidence="1">Uncharacterized protein</fullName>
    </submittedName>
</protein>
<sequence length="52" mass="6025">MNRTLAKRIAKLEAAMPTAVELDAVDIHPEMFESSYLESKYTKYTKYTKLIN</sequence>
<organism evidence="1 2">
    <name type="scientific">Thiothrix eikelboomii</name>
    <dbReference type="NCBI Taxonomy" id="92487"/>
    <lineage>
        <taxon>Bacteria</taxon>
        <taxon>Pseudomonadati</taxon>
        <taxon>Pseudomonadota</taxon>
        <taxon>Gammaproteobacteria</taxon>
        <taxon>Thiotrichales</taxon>
        <taxon>Thiotrichaceae</taxon>
        <taxon>Thiothrix</taxon>
    </lineage>
</organism>
<dbReference type="STRING" id="92487.SAMN02745130_01077"/>
<evidence type="ECO:0000313" key="2">
    <source>
        <dbReference type="Proteomes" id="UP000190460"/>
    </source>
</evidence>
<accession>A0A1T4W5X1</accession>
<dbReference type="Proteomes" id="UP000190460">
    <property type="component" value="Unassembled WGS sequence"/>
</dbReference>
<dbReference type="EMBL" id="FUYB01000003">
    <property type="protein sequence ID" value="SKA72448.1"/>
    <property type="molecule type" value="Genomic_DNA"/>
</dbReference>
<gene>
    <name evidence="1" type="ORF">SAMN02745130_01077</name>
</gene>
<reference evidence="2" key="1">
    <citation type="submission" date="2017-02" db="EMBL/GenBank/DDBJ databases">
        <authorList>
            <person name="Varghese N."/>
            <person name="Submissions S."/>
        </authorList>
    </citation>
    <scope>NUCLEOTIDE SEQUENCE [LARGE SCALE GENOMIC DNA]</scope>
    <source>
        <strain evidence="2">ATCC 49788</strain>
    </source>
</reference>
<keyword evidence="2" id="KW-1185">Reference proteome</keyword>
<dbReference type="AlphaFoldDB" id="A0A1T4W5X1"/>
<evidence type="ECO:0000313" key="1">
    <source>
        <dbReference type="EMBL" id="SKA72448.1"/>
    </source>
</evidence>
<dbReference type="RefSeq" id="WP_159448578.1">
    <property type="nucleotide sequence ID" value="NZ_FUYB01000003.1"/>
</dbReference>
<name>A0A1T4W5X1_9GAMM</name>